<dbReference type="InterPro" id="IPR005630">
    <property type="entry name" value="Terpene_synthase_metal-bd"/>
</dbReference>
<dbReference type="CDD" id="cd00684">
    <property type="entry name" value="Terpene_cyclase_plant_C1"/>
    <property type="match status" value="1"/>
</dbReference>
<dbReference type="SFLD" id="SFLDG01019">
    <property type="entry name" value="Terpene_Cyclase_Like_1_C_Termi"/>
    <property type="match status" value="1"/>
</dbReference>
<evidence type="ECO:0000313" key="7">
    <source>
        <dbReference type="EMBL" id="KAJ9676220.1"/>
    </source>
</evidence>
<dbReference type="SFLD" id="SFLDS00005">
    <property type="entry name" value="Isoprenoid_Synthase_Type_I"/>
    <property type="match status" value="1"/>
</dbReference>
<reference evidence="7 8" key="1">
    <citation type="journal article" date="2023" name="BMC Biotechnol.">
        <title>Vitis rotundifolia cv Carlos genome sequencing.</title>
        <authorList>
            <person name="Huff M."/>
            <person name="Hulse-Kemp A."/>
            <person name="Scheffler B."/>
            <person name="Youngblood R."/>
            <person name="Simpson S."/>
            <person name="Babiker E."/>
            <person name="Staton M."/>
        </authorList>
    </citation>
    <scope>NUCLEOTIDE SEQUENCE [LARGE SCALE GENOMIC DNA]</scope>
    <source>
        <tissue evidence="7">Leaf</tissue>
    </source>
</reference>
<dbReference type="InterPro" id="IPR036965">
    <property type="entry name" value="Terpene_synth_N_sf"/>
</dbReference>
<dbReference type="InterPro" id="IPR008930">
    <property type="entry name" value="Terpenoid_cyclase/PrenylTrfase"/>
</dbReference>
<dbReference type="SUPFAM" id="SSF48239">
    <property type="entry name" value="Terpenoid cyclases/Protein prenyltransferases"/>
    <property type="match status" value="1"/>
</dbReference>
<dbReference type="Pfam" id="PF03936">
    <property type="entry name" value="Terpene_synth_C"/>
    <property type="match status" value="1"/>
</dbReference>
<keyword evidence="4" id="KW-0456">Lyase</keyword>
<gene>
    <name evidence="7" type="ORF">PVL29_024961</name>
</gene>
<dbReference type="InterPro" id="IPR001906">
    <property type="entry name" value="Terpene_synth_N"/>
</dbReference>
<dbReference type="SUPFAM" id="SSF48576">
    <property type="entry name" value="Terpenoid synthases"/>
    <property type="match status" value="1"/>
</dbReference>
<dbReference type="GO" id="GO:0016102">
    <property type="term" value="P:diterpenoid biosynthetic process"/>
    <property type="evidence" value="ECO:0007669"/>
    <property type="project" value="InterPro"/>
</dbReference>
<evidence type="ECO:0000259" key="5">
    <source>
        <dbReference type="Pfam" id="PF01397"/>
    </source>
</evidence>
<name>A0AA38YTB5_VITRO</name>
<keyword evidence="8" id="KW-1185">Reference proteome</keyword>
<dbReference type="Gene3D" id="1.50.10.130">
    <property type="entry name" value="Terpene synthase, N-terminal domain"/>
    <property type="match status" value="1"/>
</dbReference>
<evidence type="ECO:0000259" key="6">
    <source>
        <dbReference type="Pfam" id="PF03936"/>
    </source>
</evidence>
<dbReference type="InterPro" id="IPR008949">
    <property type="entry name" value="Isoprenoid_synthase_dom_sf"/>
</dbReference>
<dbReference type="InterPro" id="IPR044814">
    <property type="entry name" value="Terpene_cyclase_plant_C1"/>
</dbReference>
<feature type="domain" description="Terpene synthase N-terminal" evidence="5">
    <location>
        <begin position="57"/>
        <end position="232"/>
    </location>
</feature>
<accession>A0AA38YTB5</accession>
<evidence type="ECO:0000256" key="2">
    <source>
        <dbReference type="ARBA" id="ARBA00022723"/>
    </source>
</evidence>
<dbReference type="PANTHER" id="PTHR31225:SF241">
    <property type="entry name" value="TERPENE SYNTHASE FAMILY, METAL-BINDING DOMAIN PROTEIN"/>
    <property type="match status" value="1"/>
</dbReference>
<dbReference type="Proteomes" id="UP001168098">
    <property type="component" value="Unassembled WGS sequence"/>
</dbReference>
<dbReference type="PANTHER" id="PTHR31225">
    <property type="entry name" value="OS04G0344100 PROTEIN-RELATED"/>
    <property type="match status" value="1"/>
</dbReference>
<dbReference type="FunFam" id="1.10.600.10:FF:000007">
    <property type="entry name" value="Isoprene synthase, chloroplastic"/>
    <property type="match status" value="1"/>
</dbReference>
<dbReference type="GO" id="GO:0010333">
    <property type="term" value="F:terpene synthase activity"/>
    <property type="evidence" value="ECO:0007669"/>
    <property type="project" value="InterPro"/>
</dbReference>
<dbReference type="Gene3D" id="1.10.600.10">
    <property type="entry name" value="Farnesyl Diphosphate Synthase"/>
    <property type="match status" value="1"/>
</dbReference>
<evidence type="ECO:0000256" key="1">
    <source>
        <dbReference type="ARBA" id="ARBA00001946"/>
    </source>
</evidence>
<proteinExistence type="predicted"/>
<dbReference type="EMBL" id="JARBHA010000018">
    <property type="protein sequence ID" value="KAJ9676220.1"/>
    <property type="molecule type" value="Genomic_DNA"/>
</dbReference>
<organism evidence="7 8">
    <name type="scientific">Vitis rotundifolia</name>
    <name type="common">Muscadine grape</name>
    <dbReference type="NCBI Taxonomy" id="103349"/>
    <lineage>
        <taxon>Eukaryota</taxon>
        <taxon>Viridiplantae</taxon>
        <taxon>Streptophyta</taxon>
        <taxon>Embryophyta</taxon>
        <taxon>Tracheophyta</taxon>
        <taxon>Spermatophyta</taxon>
        <taxon>Magnoliopsida</taxon>
        <taxon>eudicotyledons</taxon>
        <taxon>Gunneridae</taxon>
        <taxon>Pentapetalae</taxon>
        <taxon>rosids</taxon>
        <taxon>Vitales</taxon>
        <taxon>Vitaceae</taxon>
        <taxon>Viteae</taxon>
        <taxon>Vitis</taxon>
    </lineage>
</organism>
<protein>
    <submittedName>
        <fullName evidence="7">Uncharacterized protein</fullName>
    </submittedName>
</protein>
<dbReference type="GO" id="GO:0000287">
    <property type="term" value="F:magnesium ion binding"/>
    <property type="evidence" value="ECO:0007669"/>
    <property type="project" value="InterPro"/>
</dbReference>
<keyword evidence="2" id="KW-0479">Metal-binding</keyword>
<dbReference type="InterPro" id="IPR050148">
    <property type="entry name" value="Terpene_synthase-like"/>
</dbReference>
<dbReference type="FunFam" id="1.50.10.130:FF:000001">
    <property type="entry name" value="Isoprene synthase, chloroplastic"/>
    <property type="match status" value="1"/>
</dbReference>
<sequence length="584" mass="67636">MELAKLFLSYLSIHHSRYSTVLSLFQGINMSTQVSACSLAQMPKPKNRPVANFHPSIWGDQFITYTPEDKVTRACKVEQIEDLKKEVKRKLTAATANPSQLLNFIDAVQRLGVAYHFEQEIEEALQHIYNSFHDLNDIDGDLYNVALGFRLLRQQGYSISCGIFKKFSDERGRFKEALITNVQGMLGLYEAAHLRVHGEVILEEALAFTTTHLKAMVEHLGYPLAEQVAHALNRPIRKGLERLEARWYISIYQDEAFHDKTLLKLAKLDFNLVQSLHKEELSNLARWWKELDFATKLPFARDRLVEGYFWICAVYFEPQYVRARRLSTKVIAMTSIIDDIYDAYGTFEELKLFVEAIERWDINSIDHLPEYMKLSYMALLDVYKEIEEEMEKEGNQYRVHYAKEVMKNQVRAYFAEAKWLHEEHRPTIEEYMRVAVVSSGYCLIATTSLVGMGERATKEAFDWVTNDPKIMSSSSLIARLMDDIRSHKFEQEREHVASAIECYMNQYGGSEEQVYNNFQKQIENAWMDINQECLKPTAVPMPILALILNLARAADVFYEEQDGYTHVGKVMKNNIASCFIDPII</sequence>
<comment type="caution">
    <text evidence="7">The sequence shown here is derived from an EMBL/GenBank/DDBJ whole genome shotgun (WGS) entry which is preliminary data.</text>
</comment>
<feature type="domain" description="Terpene synthase metal-binding" evidence="6">
    <location>
        <begin position="289"/>
        <end position="528"/>
    </location>
</feature>
<dbReference type="InterPro" id="IPR034741">
    <property type="entry name" value="Terpene_cyclase-like_1_C"/>
</dbReference>
<comment type="cofactor">
    <cofactor evidence="1">
        <name>Mg(2+)</name>
        <dbReference type="ChEBI" id="CHEBI:18420"/>
    </cofactor>
</comment>
<keyword evidence="3" id="KW-0460">Magnesium</keyword>
<evidence type="ECO:0000256" key="3">
    <source>
        <dbReference type="ARBA" id="ARBA00022842"/>
    </source>
</evidence>
<dbReference type="Pfam" id="PF01397">
    <property type="entry name" value="Terpene_synth"/>
    <property type="match status" value="1"/>
</dbReference>
<evidence type="ECO:0000313" key="8">
    <source>
        <dbReference type="Proteomes" id="UP001168098"/>
    </source>
</evidence>
<dbReference type="AlphaFoldDB" id="A0AA38YTB5"/>
<evidence type="ECO:0000256" key="4">
    <source>
        <dbReference type="ARBA" id="ARBA00023239"/>
    </source>
</evidence>